<comment type="caution">
    <text evidence="1">The sequence shown here is derived from an EMBL/GenBank/DDBJ whole genome shotgun (WGS) entry which is preliminary data.</text>
</comment>
<proteinExistence type="predicted"/>
<sequence>MDYRCSREKLKTAARTATQPRCTGPRYLHLLSHHRCYICNSLALIGIETLKEHHRGRRFSPVNKSVLLNLRNYYCTVCVC</sequence>
<name>A0AAU9PUA2_9ASTR</name>
<gene>
    <name evidence="1" type="ORF">LVIROSA_LOCUS39013</name>
</gene>
<accession>A0AAU9PUA2</accession>
<organism evidence="1 2">
    <name type="scientific">Lactuca virosa</name>
    <dbReference type="NCBI Taxonomy" id="75947"/>
    <lineage>
        <taxon>Eukaryota</taxon>
        <taxon>Viridiplantae</taxon>
        <taxon>Streptophyta</taxon>
        <taxon>Embryophyta</taxon>
        <taxon>Tracheophyta</taxon>
        <taxon>Spermatophyta</taxon>
        <taxon>Magnoliopsida</taxon>
        <taxon>eudicotyledons</taxon>
        <taxon>Gunneridae</taxon>
        <taxon>Pentapetalae</taxon>
        <taxon>asterids</taxon>
        <taxon>campanulids</taxon>
        <taxon>Asterales</taxon>
        <taxon>Asteraceae</taxon>
        <taxon>Cichorioideae</taxon>
        <taxon>Cichorieae</taxon>
        <taxon>Lactucinae</taxon>
        <taxon>Lactuca</taxon>
    </lineage>
</organism>
<reference evidence="1 2" key="1">
    <citation type="submission" date="2022-01" db="EMBL/GenBank/DDBJ databases">
        <authorList>
            <person name="Xiong W."/>
            <person name="Schranz E."/>
        </authorList>
    </citation>
    <scope>NUCLEOTIDE SEQUENCE [LARGE SCALE GENOMIC DNA]</scope>
</reference>
<protein>
    <submittedName>
        <fullName evidence="1">Uncharacterized protein</fullName>
    </submittedName>
</protein>
<keyword evidence="2" id="KW-1185">Reference proteome</keyword>
<dbReference type="AlphaFoldDB" id="A0AAU9PUA2"/>
<dbReference type="Proteomes" id="UP001157418">
    <property type="component" value="Unassembled WGS sequence"/>
</dbReference>
<evidence type="ECO:0000313" key="1">
    <source>
        <dbReference type="EMBL" id="CAH1453794.1"/>
    </source>
</evidence>
<dbReference type="EMBL" id="CAKMRJ010005745">
    <property type="protein sequence ID" value="CAH1453794.1"/>
    <property type="molecule type" value="Genomic_DNA"/>
</dbReference>
<evidence type="ECO:0000313" key="2">
    <source>
        <dbReference type="Proteomes" id="UP001157418"/>
    </source>
</evidence>